<feature type="coiled-coil region" evidence="1">
    <location>
        <begin position="243"/>
        <end position="273"/>
    </location>
</feature>
<proteinExistence type="predicted"/>
<evidence type="ECO:0000313" key="3">
    <source>
        <dbReference type="EMBL" id="KAF2803714.1"/>
    </source>
</evidence>
<protein>
    <submittedName>
        <fullName evidence="3 5">Uncharacterized protein</fullName>
    </submittedName>
</protein>
<evidence type="ECO:0000256" key="1">
    <source>
        <dbReference type="SAM" id="Coils"/>
    </source>
</evidence>
<gene>
    <name evidence="3 5" type="ORF">BDZ99DRAFT_481713</name>
</gene>
<dbReference type="Proteomes" id="UP000504636">
    <property type="component" value="Unplaced"/>
</dbReference>
<dbReference type="AlphaFoldDB" id="A0A6A6Y6R9"/>
<keyword evidence="4" id="KW-1185">Reference proteome</keyword>
<dbReference type="EMBL" id="MU003716">
    <property type="protein sequence ID" value="KAF2803714.1"/>
    <property type="molecule type" value="Genomic_DNA"/>
</dbReference>
<dbReference type="RefSeq" id="XP_033570678.1">
    <property type="nucleotide sequence ID" value="XM_033722437.1"/>
</dbReference>
<organism evidence="3">
    <name type="scientific">Mytilinidion resinicola</name>
    <dbReference type="NCBI Taxonomy" id="574789"/>
    <lineage>
        <taxon>Eukaryota</taxon>
        <taxon>Fungi</taxon>
        <taxon>Dikarya</taxon>
        <taxon>Ascomycota</taxon>
        <taxon>Pezizomycotina</taxon>
        <taxon>Dothideomycetes</taxon>
        <taxon>Pleosporomycetidae</taxon>
        <taxon>Mytilinidiales</taxon>
        <taxon>Mytilinidiaceae</taxon>
        <taxon>Mytilinidion</taxon>
    </lineage>
</organism>
<evidence type="ECO:0000313" key="4">
    <source>
        <dbReference type="Proteomes" id="UP000504636"/>
    </source>
</evidence>
<keyword evidence="1" id="KW-0175">Coiled coil</keyword>
<evidence type="ECO:0000313" key="5">
    <source>
        <dbReference type="RefSeq" id="XP_033570678.1"/>
    </source>
</evidence>
<reference evidence="3 5" key="1">
    <citation type="journal article" date="2020" name="Stud. Mycol.">
        <title>101 Dothideomycetes genomes: a test case for predicting lifestyles and emergence of pathogens.</title>
        <authorList>
            <person name="Haridas S."/>
            <person name="Albert R."/>
            <person name="Binder M."/>
            <person name="Bloem J."/>
            <person name="Labutti K."/>
            <person name="Salamov A."/>
            <person name="Andreopoulos B."/>
            <person name="Baker S."/>
            <person name="Barry K."/>
            <person name="Bills G."/>
            <person name="Bluhm B."/>
            <person name="Cannon C."/>
            <person name="Castanera R."/>
            <person name="Culley D."/>
            <person name="Daum C."/>
            <person name="Ezra D."/>
            <person name="Gonzalez J."/>
            <person name="Henrissat B."/>
            <person name="Kuo A."/>
            <person name="Liang C."/>
            <person name="Lipzen A."/>
            <person name="Lutzoni F."/>
            <person name="Magnuson J."/>
            <person name="Mondo S."/>
            <person name="Nolan M."/>
            <person name="Ohm R."/>
            <person name="Pangilinan J."/>
            <person name="Park H.-J."/>
            <person name="Ramirez L."/>
            <person name="Alfaro M."/>
            <person name="Sun H."/>
            <person name="Tritt A."/>
            <person name="Yoshinaga Y."/>
            <person name="Zwiers L.-H."/>
            <person name="Turgeon B."/>
            <person name="Goodwin S."/>
            <person name="Spatafora J."/>
            <person name="Crous P."/>
            <person name="Grigoriev I."/>
        </authorList>
    </citation>
    <scope>NUCLEOTIDE SEQUENCE</scope>
    <source>
        <strain evidence="3 5">CBS 304.34</strain>
    </source>
</reference>
<sequence length="340" mass="38647">MSHFRGTIIAVGGPSTGFSDFPPPRRRHAQLRGGQSEPDTRPAFPPPPDLPHSIQLLDTARYMNSLPSRRITGGHWVTRVPTRNDRLGRARAQRRQEQNPTYLTLTLSGTAPYLCERVLARTRLGGRFLPRAVQWGAQRALSDAAAREFCVEFAAEIQKLATFCERWREKERRLEEKFKKFKKLQGEIANQLSARNAELLEQYLREQEVGGTIIVAEREKLGSFGKMMRDLREIDVFVEDDEMSELEVVATELKAEHERLENMKSDIGRIEEELFQYVDGEAGSDGLRGGSPRREVVTVSSDDDDDDNDNDGDNDGDEEEEEEDRRMVEAVDNLVQDSVD</sequence>
<evidence type="ECO:0000256" key="2">
    <source>
        <dbReference type="SAM" id="MobiDB-lite"/>
    </source>
</evidence>
<name>A0A6A6Y6R9_9PEZI</name>
<accession>A0A6A6Y6R9</accession>
<feature type="coiled-coil region" evidence="1">
    <location>
        <begin position="164"/>
        <end position="209"/>
    </location>
</feature>
<feature type="compositionally biased region" description="Acidic residues" evidence="2">
    <location>
        <begin position="301"/>
        <end position="323"/>
    </location>
</feature>
<dbReference type="GeneID" id="54463330"/>
<feature type="region of interest" description="Disordered" evidence="2">
    <location>
        <begin position="1"/>
        <end position="50"/>
    </location>
</feature>
<reference evidence="5" key="2">
    <citation type="submission" date="2020-04" db="EMBL/GenBank/DDBJ databases">
        <authorList>
            <consortium name="NCBI Genome Project"/>
        </authorList>
    </citation>
    <scope>NUCLEOTIDE SEQUENCE</scope>
    <source>
        <strain evidence="5">CBS 304.34</strain>
    </source>
</reference>
<feature type="region of interest" description="Disordered" evidence="2">
    <location>
        <begin position="281"/>
        <end position="340"/>
    </location>
</feature>
<reference evidence="5" key="3">
    <citation type="submission" date="2025-04" db="UniProtKB">
        <authorList>
            <consortium name="RefSeq"/>
        </authorList>
    </citation>
    <scope>IDENTIFICATION</scope>
    <source>
        <strain evidence="5">CBS 304.34</strain>
    </source>
</reference>